<accession>A0ABV3YYM1</accession>
<feature type="modified residue" description="4-aspartylphosphate" evidence="1">
    <location>
        <position position="66"/>
    </location>
</feature>
<dbReference type="InterPro" id="IPR001789">
    <property type="entry name" value="Sig_transdc_resp-reg_receiver"/>
</dbReference>
<dbReference type="SUPFAM" id="SSF52172">
    <property type="entry name" value="CheY-like"/>
    <property type="match status" value="1"/>
</dbReference>
<dbReference type="CDD" id="cd17557">
    <property type="entry name" value="REC_Rcp-like"/>
    <property type="match status" value="1"/>
</dbReference>
<dbReference type="Gene3D" id="3.40.50.2300">
    <property type="match status" value="1"/>
</dbReference>
<evidence type="ECO:0000256" key="1">
    <source>
        <dbReference type="PROSITE-ProRule" id="PRU00169"/>
    </source>
</evidence>
<dbReference type="Proteomes" id="UP001560296">
    <property type="component" value="Unassembled WGS sequence"/>
</dbReference>
<protein>
    <submittedName>
        <fullName evidence="3">Response regulator</fullName>
    </submittedName>
</protein>
<proteinExistence type="predicted"/>
<dbReference type="InterPro" id="IPR052893">
    <property type="entry name" value="TCS_response_regulator"/>
</dbReference>
<dbReference type="Pfam" id="PF00072">
    <property type="entry name" value="Response_reg"/>
    <property type="match status" value="1"/>
</dbReference>
<name>A0ABV3YYM1_9PSED</name>
<evidence type="ECO:0000259" key="2">
    <source>
        <dbReference type="PROSITE" id="PS50110"/>
    </source>
</evidence>
<dbReference type="PANTHER" id="PTHR44520:SF2">
    <property type="entry name" value="RESPONSE REGULATOR RCP1"/>
    <property type="match status" value="1"/>
</dbReference>
<reference evidence="3 4" key="1">
    <citation type="submission" date="2024-07" db="EMBL/GenBank/DDBJ databases">
        <authorList>
            <person name="Li M."/>
        </authorList>
    </citation>
    <scope>NUCLEOTIDE SEQUENCE [LARGE SCALE GENOMIC DNA]</scope>
    <source>
        <strain evidence="3 4">25A3E</strain>
    </source>
</reference>
<feature type="domain" description="Response regulatory" evidence="2">
    <location>
        <begin position="8"/>
        <end position="133"/>
    </location>
</feature>
<sequence length="151" mass="16862">MTSYQPIRILIADDDPDDCLLMRDAFEENRLVSEVSFVHDGVELLEHLKGCVESETLKLPGLILLDLNMPLMDGREALQVIKTDAQLRSIPVVVLSTSSEARDVADSYEHGANAYVTKPSSYSDLTRVAQTLSDHWLETVQLPGEPNTHER</sequence>
<dbReference type="InterPro" id="IPR011006">
    <property type="entry name" value="CheY-like_superfamily"/>
</dbReference>
<dbReference type="SMART" id="SM00448">
    <property type="entry name" value="REC"/>
    <property type="match status" value="1"/>
</dbReference>
<dbReference type="PANTHER" id="PTHR44520">
    <property type="entry name" value="RESPONSE REGULATOR RCP1-RELATED"/>
    <property type="match status" value="1"/>
</dbReference>
<evidence type="ECO:0000313" key="4">
    <source>
        <dbReference type="Proteomes" id="UP001560296"/>
    </source>
</evidence>
<dbReference type="RefSeq" id="WP_369289371.1">
    <property type="nucleotide sequence ID" value="NZ_JBFTEG010000026.1"/>
</dbReference>
<keyword evidence="4" id="KW-1185">Reference proteome</keyword>
<keyword evidence="1" id="KW-0597">Phosphoprotein</keyword>
<organism evidence="3 4">
    <name type="scientific">Pseudomonas zhanjiangensis</name>
    <dbReference type="NCBI Taxonomy" id="3239015"/>
    <lineage>
        <taxon>Bacteria</taxon>
        <taxon>Pseudomonadati</taxon>
        <taxon>Pseudomonadota</taxon>
        <taxon>Gammaproteobacteria</taxon>
        <taxon>Pseudomonadales</taxon>
        <taxon>Pseudomonadaceae</taxon>
        <taxon>Pseudomonas</taxon>
    </lineage>
</organism>
<evidence type="ECO:0000313" key="3">
    <source>
        <dbReference type="EMBL" id="MEX6504436.1"/>
    </source>
</evidence>
<comment type="caution">
    <text evidence="3">The sequence shown here is derived from an EMBL/GenBank/DDBJ whole genome shotgun (WGS) entry which is preliminary data.</text>
</comment>
<dbReference type="EMBL" id="JBFTEG010000026">
    <property type="protein sequence ID" value="MEX6504436.1"/>
    <property type="molecule type" value="Genomic_DNA"/>
</dbReference>
<gene>
    <name evidence="3" type="ORF">AB5S05_20475</name>
</gene>
<dbReference type="PROSITE" id="PS50110">
    <property type="entry name" value="RESPONSE_REGULATORY"/>
    <property type="match status" value="1"/>
</dbReference>